<reference evidence="2" key="1">
    <citation type="submission" date="2020-06" db="EMBL/GenBank/DDBJ databases">
        <title>Genomic insights into acetone-butanol-ethanol (ABE) fermentation by sequencing solventogenic clostridia strains.</title>
        <authorList>
            <person name="Brown S."/>
        </authorList>
    </citation>
    <scope>NUCLEOTIDE SEQUENCE</scope>
    <source>
        <strain evidence="2">DJ123</strain>
    </source>
</reference>
<feature type="compositionally biased region" description="Polar residues" evidence="1">
    <location>
        <begin position="425"/>
        <end position="436"/>
    </location>
</feature>
<feature type="compositionally biased region" description="Polar residues" evidence="1">
    <location>
        <begin position="247"/>
        <end position="267"/>
    </location>
</feature>
<keyword evidence="2" id="KW-0969">Cilium</keyword>
<comment type="caution">
    <text evidence="2">The sequence shown here is derived from an EMBL/GenBank/DDBJ whole genome shotgun (WGS) entry which is preliminary data.</text>
</comment>
<dbReference type="RefSeq" id="WP_077829630.1">
    <property type="nucleotide sequence ID" value="NZ_CP107022.1"/>
</dbReference>
<dbReference type="InterPro" id="IPR021136">
    <property type="entry name" value="Flagellar_hook_control-like_C"/>
</dbReference>
<evidence type="ECO:0000256" key="1">
    <source>
        <dbReference type="SAM" id="MobiDB-lite"/>
    </source>
</evidence>
<dbReference type="CDD" id="cd17470">
    <property type="entry name" value="T3SS_Flik_C"/>
    <property type="match status" value="1"/>
</dbReference>
<dbReference type="Proteomes" id="UP000822184">
    <property type="component" value="Unassembled WGS sequence"/>
</dbReference>
<feature type="compositionally biased region" description="Polar residues" evidence="1">
    <location>
        <begin position="65"/>
        <end position="87"/>
    </location>
</feature>
<feature type="region of interest" description="Disordered" evidence="1">
    <location>
        <begin position="49"/>
        <end position="97"/>
    </location>
</feature>
<dbReference type="Gene3D" id="3.30.750.140">
    <property type="match status" value="1"/>
</dbReference>
<organism evidence="2 3">
    <name type="scientific">Clostridium beijerinckii</name>
    <name type="common">Clostridium MP</name>
    <dbReference type="NCBI Taxonomy" id="1520"/>
    <lineage>
        <taxon>Bacteria</taxon>
        <taxon>Bacillati</taxon>
        <taxon>Bacillota</taxon>
        <taxon>Clostridia</taxon>
        <taxon>Eubacteriales</taxon>
        <taxon>Clostridiaceae</taxon>
        <taxon>Clostridium</taxon>
    </lineage>
</organism>
<feature type="region of interest" description="Disordered" evidence="1">
    <location>
        <begin position="413"/>
        <end position="442"/>
    </location>
</feature>
<accession>A0A1S8PJ65</accession>
<dbReference type="InterPro" id="IPR038610">
    <property type="entry name" value="FliK-like_C_sf"/>
</dbReference>
<feature type="compositionally biased region" description="Basic and acidic residues" evidence="1">
    <location>
        <begin position="49"/>
        <end position="64"/>
    </location>
</feature>
<proteinExistence type="predicted"/>
<name>A0A1S8PJ65_CLOBE</name>
<keyword evidence="2" id="KW-0966">Cell projection</keyword>
<dbReference type="AlphaFoldDB" id="A0A1S8PJ65"/>
<sequence>MVTATKSSNDSSNSLDRMLNSFTSNTKASKSSFETIKASANAYTSKKDDFKNVLKSKSDSKVEDNTQSTSTVDEKQNSTVDGKQNLTGVEDTDINNTDELNEKLKELEKESKSASEDKMKDILSELLNLLAKLGIKQDNISENGTINSKVGIDGTNTTVSNTNLNSIMEKIAELLKNDSVKSNLGVNSLNLMKKLLGNLNSNIKENSTESTKSSLKGIMSEIYDLLENKQNAGNKVLTLEDVLSKSYSQDNSENDNSSASKNNTPTASKEEKFLNSLVDDNKDDSLNKINLFASRTSAIQNQGVNNTRGLTINKATFVDDLIKDVKFMSTNSLKELTVKVNPGNLGEITIKLVQEDGLIKANLKANSKETSVLISQNLSDIKKQLGEQNLKISDVNIELYQDDTTFFSERSFGGQLSEEQKRNNTRNSSAGNNLGSSEEDLVDNIEANDSNIEFFA</sequence>
<dbReference type="Pfam" id="PF02120">
    <property type="entry name" value="Flg_hook"/>
    <property type="match status" value="1"/>
</dbReference>
<dbReference type="EMBL" id="JABTDW010000001">
    <property type="protein sequence ID" value="NSB12979.1"/>
    <property type="molecule type" value="Genomic_DNA"/>
</dbReference>
<evidence type="ECO:0000313" key="3">
    <source>
        <dbReference type="Proteomes" id="UP000822184"/>
    </source>
</evidence>
<keyword evidence="2" id="KW-0282">Flagellum</keyword>
<gene>
    <name evidence="2" type="ORF">BCD95_001238</name>
</gene>
<feature type="region of interest" description="Disordered" evidence="1">
    <location>
        <begin position="247"/>
        <end position="269"/>
    </location>
</feature>
<evidence type="ECO:0000313" key="2">
    <source>
        <dbReference type="EMBL" id="NSB12979.1"/>
    </source>
</evidence>
<protein>
    <submittedName>
        <fullName evidence="2">Flagellar hook-length control protein FliK</fullName>
    </submittedName>
</protein>